<comment type="caution">
    <text evidence="12">The sequence shown here is derived from an EMBL/GenBank/DDBJ whole genome shotgun (WGS) entry which is preliminary data.</text>
</comment>
<dbReference type="GO" id="GO:0003949">
    <property type="term" value="F:1-(5-phosphoribosyl)-5-[(5-phosphoribosylamino)methylideneamino]imidazole-4-carboxamide isomerase activity"/>
    <property type="evidence" value="ECO:0007669"/>
    <property type="project" value="UniProtKB-UniRule"/>
</dbReference>
<dbReference type="GO" id="GO:0000105">
    <property type="term" value="P:L-histidine biosynthetic process"/>
    <property type="evidence" value="ECO:0007669"/>
    <property type="project" value="UniProtKB-UniRule"/>
</dbReference>
<dbReference type="PANTHER" id="PTHR43090:SF2">
    <property type="entry name" value="1-(5-PHOSPHORIBOSYL)-5-[(5-PHOSPHORIBOSYLAMINO)METHYLIDENEAMINO] IMIDAZOLE-4-CARBOXAMIDE ISOMERASE"/>
    <property type="match status" value="1"/>
</dbReference>
<comment type="similarity">
    <text evidence="4 9 10">Belongs to the HisA/HisF family.</text>
</comment>
<evidence type="ECO:0000313" key="12">
    <source>
        <dbReference type="EMBL" id="MSU05749.1"/>
    </source>
</evidence>
<name>A0A7X2TPT1_9SPIO</name>
<dbReference type="GO" id="GO:0000162">
    <property type="term" value="P:L-tryptophan biosynthetic process"/>
    <property type="evidence" value="ECO:0007669"/>
    <property type="project" value="TreeGrafter"/>
</dbReference>
<proteinExistence type="inferred from homology"/>
<feature type="active site" description="Proton acceptor" evidence="9">
    <location>
        <position position="8"/>
    </location>
</feature>
<keyword evidence="5 9" id="KW-0963">Cytoplasm</keyword>
<dbReference type="Proteomes" id="UP000460549">
    <property type="component" value="Unassembled WGS sequence"/>
</dbReference>
<evidence type="ECO:0000256" key="10">
    <source>
        <dbReference type="RuleBase" id="RU003657"/>
    </source>
</evidence>
<dbReference type="CDD" id="cd04732">
    <property type="entry name" value="HisA"/>
    <property type="match status" value="1"/>
</dbReference>
<evidence type="ECO:0000256" key="2">
    <source>
        <dbReference type="ARBA" id="ARBA00004496"/>
    </source>
</evidence>
<dbReference type="SUPFAM" id="SSF51366">
    <property type="entry name" value="Ribulose-phoshate binding barrel"/>
    <property type="match status" value="1"/>
</dbReference>
<dbReference type="InterPro" id="IPR044524">
    <property type="entry name" value="Isoase_HisA-like"/>
</dbReference>
<evidence type="ECO:0000256" key="11">
    <source>
        <dbReference type="RuleBase" id="RU003658"/>
    </source>
</evidence>
<keyword evidence="6 9" id="KW-0028">Amino-acid biosynthesis</keyword>
<dbReference type="Pfam" id="PF00977">
    <property type="entry name" value="His_biosynth"/>
    <property type="match status" value="1"/>
</dbReference>
<gene>
    <name evidence="9 12" type="primary">hisA</name>
    <name evidence="12" type="ORF">FYJ80_03015</name>
</gene>
<organism evidence="12 13">
    <name type="scientific">Bullifex porci</name>
    <dbReference type="NCBI Taxonomy" id="2606638"/>
    <lineage>
        <taxon>Bacteria</taxon>
        <taxon>Pseudomonadati</taxon>
        <taxon>Spirochaetota</taxon>
        <taxon>Spirochaetia</taxon>
        <taxon>Spirochaetales</taxon>
        <taxon>Spirochaetaceae</taxon>
        <taxon>Bullifex</taxon>
    </lineage>
</organism>
<accession>A0A7X2TPT1</accession>
<dbReference type="InterPro" id="IPR006063">
    <property type="entry name" value="HisA_bact_arch"/>
</dbReference>
<dbReference type="Gene3D" id="3.20.20.70">
    <property type="entry name" value="Aldolase class I"/>
    <property type="match status" value="1"/>
</dbReference>
<evidence type="ECO:0000256" key="9">
    <source>
        <dbReference type="HAMAP-Rule" id="MF_01014"/>
    </source>
</evidence>
<keyword evidence="8 9" id="KW-0413">Isomerase</keyword>
<keyword evidence="13" id="KW-1185">Reference proteome</keyword>
<protein>
    <recommendedName>
        <fullName evidence="9 11">1-(5-phosphoribosyl)-5-[(5-phosphoribosylamino)methylideneamino] imidazole-4-carboxamide isomerase</fullName>
        <ecNumber evidence="9 11">5.3.1.16</ecNumber>
    </recommendedName>
    <alternativeName>
        <fullName evidence="9">Phosphoribosylformimino-5-aminoimidazole carboxamide ribotide isomerase</fullName>
    </alternativeName>
</protein>
<feature type="active site" description="Proton donor" evidence="9">
    <location>
        <position position="129"/>
    </location>
</feature>
<dbReference type="InterPro" id="IPR013785">
    <property type="entry name" value="Aldolase_TIM"/>
</dbReference>
<sequence length="238" mass="26167">MKIIPAIDIINGECVRLTKGDYEAKKSYFKNPLEAAKRFEDYGFTRLHVVDLEGAKSGEIKNLKTLENICSNTSLIVDFGGGVKSTSALESALAAGASFVTCGSIAVKNPSLVLAWLEKYNDKLILGADCKNRMIATFGWLETSDIDVITFIQEWKNRGFSYCISTDISKDGMLKGPSFELYEDISKSIPDINVIASGGISSLEDLLRLKNMKLSGAIVGKAYYEGYLTLEELREVEC</sequence>
<dbReference type="InterPro" id="IPR006062">
    <property type="entry name" value="His_biosynth"/>
</dbReference>
<evidence type="ECO:0000256" key="3">
    <source>
        <dbReference type="ARBA" id="ARBA00005133"/>
    </source>
</evidence>
<evidence type="ECO:0000256" key="6">
    <source>
        <dbReference type="ARBA" id="ARBA00022605"/>
    </source>
</evidence>
<dbReference type="HAMAP" id="MF_01014">
    <property type="entry name" value="HisA"/>
    <property type="match status" value="1"/>
</dbReference>
<dbReference type="RefSeq" id="WP_154424646.1">
    <property type="nucleotide sequence ID" value="NZ_VUNN01000003.1"/>
</dbReference>
<evidence type="ECO:0000256" key="7">
    <source>
        <dbReference type="ARBA" id="ARBA00023102"/>
    </source>
</evidence>
<dbReference type="InterPro" id="IPR023016">
    <property type="entry name" value="HisA/PriA"/>
</dbReference>
<evidence type="ECO:0000256" key="4">
    <source>
        <dbReference type="ARBA" id="ARBA00009667"/>
    </source>
</evidence>
<keyword evidence="7 9" id="KW-0368">Histidine biosynthesis</keyword>
<comment type="subcellular location">
    <subcellularLocation>
        <location evidence="2 9 11">Cytoplasm</location>
    </subcellularLocation>
</comment>
<comment type="catalytic activity">
    <reaction evidence="1 9 11">
        <text>1-(5-phospho-beta-D-ribosyl)-5-[(5-phospho-beta-D-ribosylamino)methylideneamino]imidazole-4-carboxamide = 5-[(5-phospho-1-deoxy-D-ribulos-1-ylimino)methylamino]-1-(5-phospho-beta-D-ribosyl)imidazole-4-carboxamide</text>
        <dbReference type="Rhea" id="RHEA:15469"/>
        <dbReference type="ChEBI" id="CHEBI:58435"/>
        <dbReference type="ChEBI" id="CHEBI:58525"/>
        <dbReference type="EC" id="5.3.1.16"/>
    </reaction>
</comment>
<dbReference type="GO" id="GO:0005737">
    <property type="term" value="C:cytoplasm"/>
    <property type="evidence" value="ECO:0007669"/>
    <property type="project" value="UniProtKB-SubCell"/>
</dbReference>
<dbReference type="NCBIfam" id="TIGR00007">
    <property type="entry name" value="1-(5-phosphoribosyl)-5-[(5-phosphoribosylamino)methylideneamino]imidazole-4-carboxamide isomerase"/>
    <property type="match status" value="1"/>
</dbReference>
<dbReference type="UniPathway" id="UPA00031">
    <property type="reaction ID" value="UER00009"/>
</dbReference>
<dbReference type="AlphaFoldDB" id="A0A7X2TPT1"/>
<dbReference type="PANTHER" id="PTHR43090">
    <property type="entry name" value="1-(5-PHOSPHORIBOSYL)-5-[(5-PHOSPHORIBOSYLAMINO)METHYLIDENEAMINO] IMIDAZOLE-4-CARBOXAMIDE ISOMERASE"/>
    <property type="match status" value="1"/>
</dbReference>
<comment type="pathway">
    <text evidence="3 9 11">Amino-acid biosynthesis; L-histidine biosynthesis; L-histidine from 5-phospho-alpha-D-ribose 1-diphosphate: step 4/9.</text>
</comment>
<evidence type="ECO:0000256" key="8">
    <source>
        <dbReference type="ARBA" id="ARBA00023235"/>
    </source>
</evidence>
<dbReference type="InterPro" id="IPR011060">
    <property type="entry name" value="RibuloseP-bd_barrel"/>
</dbReference>
<reference evidence="12 13" key="1">
    <citation type="submission" date="2019-08" db="EMBL/GenBank/DDBJ databases">
        <title>In-depth cultivation of the pig gut microbiome towards novel bacterial diversity and tailored functional studies.</title>
        <authorList>
            <person name="Wylensek D."/>
            <person name="Hitch T.C.A."/>
            <person name="Clavel T."/>
        </authorList>
    </citation>
    <scope>NUCLEOTIDE SEQUENCE [LARGE SCALE GENOMIC DNA]</scope>
    <source>
        <strain evidence="12 13">NM-380-WT-3C1</strain>
    </source>
</reference>
<evidence type="ECO:0000256" key="1">
    <source>
        <dbReference type="ARBA" id="ARBA00000901"/>
    </source>
</evidence>
<dbReference type="EC" id="5.3.1.16" evidence="9 11"/>
<dbReference type="EMBL" id="VUNN01000003">
    <property type="protein sequence ID" value="MSU05749.1"/>
    <property type="molecule type" value="Genomic_DNA"/>
</dbReference>
<evidence type="ECO:0000256" key="5">
    <source>
        <dbReference type="ARBA" id="ARBA00022490"/>
    </source>
</evidence>
<dbReference type="FunFam" id="3.20.20.70:FF:000009">
    <property type="entry name" value="1-(5-phosphoribosyl)-5-[(5-phosphoribosylamino)methylideneamino] imidazole-4-carboxamide isomerase"/>
    <property type="match status" value="1"/>
</dbReference>
<evidence type="ECO:0000313" key="13">
    <source>
        <dbReference type="Proteomes" id="UP000460549"/>
    </source>
</evidence>